<evidence type="ECO:0000256" key="1">
    <source>
        <dbReference type="ARBA" id="ARBA00005104"/>
    </source>
</evidence>
<evidence type="ECO:0000313" key="6">
    <source>
        <dbReference type="Proteomes" id="UP000292507"/>
    </source>
</evidence>
<organism evidence="5 6">
    <name type="scientific">Blastococcus saxobsidens</name>
    <dbReference type="NCBI Taxonomy" id="138336"/>
    <lineage>
        <taxon>Bacteria</taxon>
        <taxon>Bacillati</taxon>
        <taxon>Actinomycetota</taxon>
        <taxon>Actinomycetes</taxon>
        <taxon>Geodermatophilales</taxon>
        <taxon>Geodermatophilaceae</taxon>
        <taxon>Blastococcus</taxon>
    </lineage>
</organism>
<gene>
    <name evidence="5" type="ORF">BKA19_1968</name>
</gene>
<dbReference type="GO" id="GO:0008703">
    <property type="term" value="F:5-amino-6-(5-phosphoribosylamino)uracil reductase activity"/>
    <property type="evidence" value="ECO:0007669"/>
    <property type="project" value="InterPro"/>
</dbReference>
<accession>A0A4Q7Y7Q7</accession>
<dbReference type="AlphaFoldDB" id="A0A4Q7Y7Q7"/>
<protein>
    <submittedName>
        <fullName evidence="5">5-amino-6-(5-phosphoribosylamino)uracil reductase</fullName>
    </submittedName>
</protein>
<dbReference type="Proteomes" id="UP000292507">
    <property type="component" value="Unassembled WGS sequence"/>
</dbReference>
<sequence>MRRLFPEPADLDDDGLVEAYRLPGGRSLRMDFIASLDGAITVGGVSEGLGSPGDRRVFRVLRALSDVVLVGHGTAATEGYRPVLPDSAVGRLRESLGRPATAPIAVVTRRASLDPTAGLVTDAVSPTIVVTCGAADPDRRAALTAAGAEVLVCGDDDVDLPAALEALAARGLEQVTCEGGPQLLRTALDARVVDELDLSVSPTLVGGETRLLDALLAGPAQLALRQLLEEDGMLFARYAVAPGAR</sequence>
<dbReference type="RefSeq" id="WP_104529253.1">
    <property type="nucleotide sequence ID" value="NZ_POQT01000024.1"/>
</dbReference>
<feature type="domain" description="Bacterial bifunctional deaminase-reductase C-terminal" evidence="4">
    <location>
        <begin position="27"/>
        <end position="213"/>
    </location>
</feature>
<dbReference type="SUPFAM" id="SSF53597">
    <property type="entry name" value="Dihydrofolate reductase-like"/>
    <property type="match status" value="1"/>
</dbReference>
<dbReference type="Pfam" id="PF01872">
    <property type="entry name" value="RibD_C"/>
    <property type="match status" value="1"/>
</dbReference>
<dbReference type="OrthoDB" id="5243299at2"/>
<dbReference type="GO" id="GO:0009231">
    <property type="term" value="P:riboflavin biosynthetic process"/>
    <property type="evidence" value="ECO:0007669"/>
    <property type="project" value="InterPro"/>
</dbReference>
<dbReference type="PANTHER" id="PTHR38011:SF7">
    <property type="entry name" value="2,5-DIAMINO-6-RIBOSYLAMINO-4(3H)-PYRIMIDINONE 5'-PHOSPHATE REDUCTASE"/>
    <property type="match status" value="1"/>
</dbReference>
<reference evidence="5 6" key="1">
    <citation type="submission" date="2019-02" db="EMBL/GenBank/DDBJ databases">
        <title>Sequencing the genomes of 1000 actinobacteria strains.</title>
        <authorList>
            <person name="Klenk H.-P."/>
        </authorList>
    </citation>
    <scope>NUCLEOTIDE SEQUENCE [LARGE SCALE GENOMIC DNA]</scope>
    <source>
        <strain evidence="5 6">DSM 44509</strain>
    </source>
</reference>
<comment type="pathway">
    <text evidence="1">Cofactor biosynthesis; riboflavin biosynthesis.</text>
</comment>
<evidence type="ECO:0000256" key="2">
    <source>
        <dbReference type="ARBA" id="ARBA00022857"/>
    </source>
</evidence>
<dbReference type="EMBL" id="SHKV01000001">
    <property type="protein sequence ID" value="RZU32273.1"/>
    <property type="molecule type" value="Genomic_DNA"/>
</dbReference>
<comment type="caution">
    <text evidence="5">The sequence shown here is derived from an EMBL/GenBank/DDBJ whole genome shotgun (WGS) entry which is preliminary data.</text>
</comment>
<name>A0A4Q7Y7Q7_9ACTN</name>
<keyword evidence="2" id="KW-0521">NADP</keyword>
<evidence type="ECO:0000256" key="3">
    <source>
        <dbReference type="ARBA" id="ARBA00023002"/>
    </source>
</evidence>
<dbReference type="InterPro" id="IPR050765">
    <property type="entry name" value="Riboflavin_Biosynth_HTPR"/>
</dbReference>
<proteinExistence type="predicted"/>
<dbReference type="PANTHER" id="PTHR38011">
    <property type="entry name" value="DIHYDROFOLATE REDUCTASE FAMILY PROTEIN (AFU_ORTHOLOGUE AFUA_8G06820)"/>
    <property type="match status" value="1"/>
</dbReference>
<dbReference type="Gene3D" id="3.40.430.10">
    <property type="entry name" value="Dihydrofolate Reductase, subunit A"/>
    <property type="match status" value="1"/>
</dbReference>
<keyword evidence="3" id="KW-0560">Oxidoreductase</keyword>
<dbReference type="InterPro" id="IPR002734">
    <property type="entry name" value="RibDG_C"/>
</dbReference>
<dbReference type="InterPro" id="IPR024072">
    <property type="entry name" value="DHFR-like_dom_sf"/>
</dbReference>
<keyword evidence="6" id="KW-1185">Reference proteome</keyword>
<evidence type="ECO:0000259" key="4">
    <source>
        <dbReference type="Pfam" id="PF01872"/>
    </source>
</evidence>
<evidence type="ECO:0000313" key="5">
    <source>
        <dbReference type="EMBL" id="RZU32273.1"/>
    </source>
</evidence>